<dbReference type="PATRIC" id="fig|880071.3.peg.750"/>
<evidence type="ECO:0000256" key="5">
    <source>
        <dbReference type="ARBA" id="ARBA00047942"/>
    </source>
</evidence>
<evidence type="ECO:0000256" key="2">
    <source>
        <dbReference type="ARBA" id="ARBA00022603"/>
    </source>
</evidence>
<dbReference type="InterPro" id="IPR012327">
    <property type="entry name" value="MeTrfase_D12"/>
</dbReference>
<dbReference type="InterPro" id="IPR029063">
    <property type="entry name" value="SAM-dependent_MTases_sf"/>
</dbReference>
<dbReference type="AlphaFoldDB" id="I4AH02"/>
<dbReference type="Gene3D" id="3.40.50.150">
    <property type="entry name" value="Vaccinia Virus protein VP39"/>
    <property type="match status" value="1"/>
</dbReference>
<evidence type="ECO:0000256" key="1">
    <source>
        <dbReference type="ARBA" id="ARBA00011900"/>
    </source>
</evidence>
<dbReference type="RefSeq" id="WP_014796695.1">
    <property type="nucleotide sequence ID" value="NC_018018.1"/>
</dbReference>
<evidence type="ECO:0000256" key="4">
    <source>
        <dbReference type="ARBA" id="ARBA00022691"/>
    </source>
</evidence>
<dbReference type="EC" id="2.1.1.72" evidence="1"/>
<dbReference type="eggNOG" id="COG3392">
    <property type="taxonomic scope" value="Bacteria"/>
</dbReference>
<protein>
    <recommendedName>
        <fullName evidence="1">site-specific DNA-methyltransferase (adenine-specific)</fullName>
        <ecNumber evidence="1">2.1.1.72</ecNumber>
    </recommendedName>
</protein>
<dbReference type="PROSITE" id="PS00092">
    <property type="entry name" value="N6_MTASE"/>
    <property type="match status" value="1"/>
</dbReference>
<keyword evidence="3" id="KW-0808">Transferase</keyword>
<name>I4AH02_BERLS</name>
<keyword evidence="7" id="KW-1185">Reference proteome</keyword>
<keyword evidence="2 6" id="KW-0489">Methyltransferase</keyword>
<dbReference type="KEGG" id="fli:Fleli_0777"/>
<dbReference type="InterPro" id="IPR002052">
    <property type="entry name" value="DNA_methylase_N6_adenine_CS"/>
</dbReference>
<dbReference type="GO" id="GO:0009007">
    <property type="term" value="F:site-specific DNA-methyltransferase (adenine-specific) activity"/>
    <property type="evidence" value="ECO:0007669"/>
    <property type="project" value="UniProtKB-EC"/>
</dbReference>
<dbReference type="Proteomes" id="UP000006054">
    <property type="component" value="Chromosome"/>
</dbReference>
<proteinExistence type="predicted"/>
<reference evidence="7" key="1">
    <citation type="submission" date="2012-06" db="EMBL/GenBank/DDBJ databases">
        <title>The complete genome of Flexibacter litoralis DSM 6794.</title>
        <authorList>
            <person name="Lucas S."/>
            <person name="Copeland A."/>
            <person name="Lapidus A."/>
            <person name="Glavina del Rio T."/>
            <person name="Dalin E."/>
            <person name="Tice H."/>
            <person name="Bruce D."/>
            <person name="Goodwin L."/>
            <person name="Pitluck S."/>
            <person name="Peters L."/>
            <person name="Ovchinnikova G."/>
            <person name="Lu M."/>
            <person name="Kyrpides N."/>
            <person name="Mavromatis K."/>
            <person name="Ivanova N."/>
            <person name="Brettin T."/>
            <person name="Detter J.C."/>
            <person name="Han C."/>
            <person name="Larimer F."/>
            <person name="Land M."/>
            <person name="Hauser L."/>
            <person name="Markowitz V."/>
            <person name="Cheng J.-F."/>
            <person name="Hugenholtz P."/>
            <person name="Woyke T."/>
            <person name="Wu D."/>
            <person name="Spring S."/>
            <person name="Lang E."/>
            <person name="Kopitz M."/>
            <person name="Brambilla E."/>
            <person name="Klenk H.-P."/>
            <person name="Eisen J.A."/>
        </authorList>
    </citation>
    <scope>NUCLEOTIDE SEQUENCE [LARGE SCALE GENOMIC DNA]</scope>
    <source>
        <strain evidence="7">ATCC 23117 / DSM 6794 / NBRC 15988 / NCIMB 1366 / Sio-4</strain>
    </source>
</reference>
<dbReference type="HOGENOM" id="CLU_034356_0_0_10"/>
<evidence type="ECO:0000313" key="7">
    <source>
        <dbReference type="Proteomes" id="UP000006054"/>
    </source>
</evidence>
<gene>
    <name evidence="6" type="ordered locus">Fleli_0777</name>
</gene>
<dbReference type="GO" id="GO:0003676">
    <property type="term" value="F:nucleic acid binding"/>
    <property type="evidence" value="ECO:0007669"/>
    <property type="project" value="InterPro"/>
</dbReference>
<dbReference type="GO" id="GO:0032259">
    <property type="term" value="P:methylation"/>
    <property type="evidence" value="ECO:0007669"/>
    <property type="project" value="UniProtKB-KW"/>
</dbReference>
<dbReference type="PRINTS" id="PR00505">
    <property type="entry name" value="D12N6MTFRASE"/>
</dbReference>
<dbReference type="OrthoDB" id="9805629at2"/>
<evidence type="ECO:0000313" key="6">
    <source>
        <dbReference type="EMBL" id="AFM03237.1"/>
    </source>
</evidence>
<accession>I4AH02</accession>
<evidence type="ECO:0000256" key="3">
    <source>
        <dbReference type="ARBA" id="ARBA00022679"/>
    </source>
</evidence>
<keyword evidence="4" id="KW-0949">S-adenosyl-L-methionine</keyword>
<dbReference type="GO" id="GO:0009307">
    <property type="term" value="P:DNA restriction-modification system"/>
    <property type="evidence" value="ECO:0007669"/>
    <property type="project" value="InterPro"/>
</dbReference>
<sequence length="354" mass="41194">MNYIGSKLRLSDWIIETITEKYNNLNPSKPFSQITFAELFAGTGIISRKLKPSVNQIIANDLEPYSSVLLKNYIENTKAIPNERIVFLMEELNNLSIKEQTKGFIYQNYCQGSGSERLYFSDDNGKKIDVIRQKLEEWKSGRGFDSHQLHNAKITDSEYYFLLASLLESADKVANTASVYGAFLKQLKKSAQKNLVLSPAHFPHTENQENKIFREDANTLIKKIKGDILYLDPPYNARQYGANYHLLNTIALYDDFEPKGKTGLREYERSKYCQKNEVETVFEDLIKDADFKFIFVSYNNEGLMNLETIKRIMSKYGSYSLEKTEYQRFKADKDINREHKANATMEYLHILRRY</sequence>
<dbReference type="STRING" id="880071.Fleli_0777"/>
<comment type="catalytic activity">
    <reaction evidence="5">
        <text>a 2'-deoxyadenosine in DNA + S-adenosyl-L-methionine = an N(6)-methyl-2'-deoxyadenosine in DNA + S-adenosyl-L-homocysteine + H(+)</text>
        <dbReference type="Rhea" id="RHEA:15197"/>
        <dbReference type="Rhea" id="RHEA-COMP:12418"/>
        <dbReference type="Rhea" id="RHEA-COMP:12419"/>
        <dbReference type="ChEBI" id="CHEBI:15378"/>
        <dbReference type="ChEBI" id="CHEBI:57856"/>
        <dbReference type="ChEBI" id="CHEBI:59789"/>
        <dbReference type="ChEBI" id="CHEBI:90615"/>
        <dbReference type="ChEBI" id="CHEBI:90616"/>
        <dbReference type="EC" id="2.1.1.72"/>
    </reaction>
</comment>
<organism evidence="6 7">
    <name type="scientific">Bernardetia litoralis (strain ATCC 23117 / DSM 6794 / NBRC 15988 / NCIMB 1366 / Fx l1 / Sio-4)</name>
    <name type="common">Flexibacter litoralis</name>
    <dbReference type="NCBI Taxonomy" id="880071"/>
    <lineage>
        <taxon>Bacteria</taxon>
        <taxon>Pseudomonadati</taxon>
        <taxon>Bacteroidota</taxon>
        <taxon>Cytophagia</taxon>
        <taxon>Cytophagales</taxon>
        <taxon>Bernardetiaceae</taxon>
        <taxon>Bernardetia</taxon>
    </lineage>
</organism>
<dbReference type="EMBL" id="CP003345">
    <property type="protein sequence ID" value="AFM03237.1"/>
    <property type="molecule type" value="Genomic_DNA"/>
</dbReference>
<dbReference type="Pfam" id="PF02086">
    <property type="entry name" value="MethyltransfD12"/>
    <property type="match status" value="1"/>
</dbReference>
<dbReference type="REBASE" id="49164">
    <property type="entry name" value="M.Fli6794III"/>
</dbReference>
<dbReference type="SUPFAM" id="SSF53335">
    <property type="entry name" value="S-adenosyl-L-methionine-dependent methyltransferases"/>
    <property type="match status" value="1"/>
</dbReference>